<name>A0A218X3A3_PUNGR</name>
<evidence type="ECO:0000256" key="1">
    <source>
        <dbReference type="SAM" id="SignalP"/>
    </source>
</evidence>
<feature type="chain" id="PRO_5013392971" evidence="1">
    <location>
        <begin position="22"/>
        <end position="156"/>
    </location>
</feature>
<dbReference type="EMBL" id="MTKT01002492">
    <property type="protein sequence ID" value="OWM79189.1"/>
    <property type="molecule type" value="Genomic_DNA"/>
</dbReference>
<dbReference type="Proteomes" id="UP000197138">
    <property type="component" value="Unassembled WGS sequence"/>
</dbReference>
<accession>A0A218X3A3</accession>
<dbReference type="Pfam" id="PF04450">
    <property type="entry name" value="BSP"/>
    <property type="match status" value="1"/>
</dbReference>
<sequence>MAHHLVFFLLTLIALAALVQCQAVEFHVTNNAASMLGWARFTDQIGVEYTEQKMNSSTEFMRRLLNETSIQGQKSEVSNVTLFLETLDDDIAYTNIESLLALWFADQQAPVGLMEGIADSVRLKAGLAPSQGKVTAGIKAKKVDELWSDYEAEYGH</sequence>
<proteinExistence type="predicted"/>
<feature type="signal peptide" evidence="1">
    <location>
        <begin position="1"/>
        <end position="21"/>
    </location>
</feature>
<gene>
    <name evidence="2" type="ORF">CDL15_Pgr003360</name>
</gene>
<organism evidence="2 3">
    <name type="scientific">Punica granatum</name>
    <name type="common">Pomegranate</name>
    <dbReference type="NCBI Taxonomy" id="22663"/>
    <lineage>
        <taxon>Eukaryota</taxon>
        <taxon>Viridiplantae</taxon>
        <taxon>Streptophyta</taxon>
        <taxon>Embryophyta</taxon>
        <taxon>Tracheophyta</taxon>
        <taxon>Spermatophyta</taxon>
        <taxon>Magnoliopsida</taxon>
        <taxon>eudicotyledons</taxon>
        <taxon>Gunneridae</taxon>
        <taxon>Pentapetalae</taxon>
        <taxon>rosids</taxon>
        <taxon>malvids</taxon>
        <taxon>Myrtales</taxon>
        <taxon>Lythraceae</taxon>
        <taxon>Punica</taxon>
    </lineage>
</organism>
<keyword evidence="1" id="KW-0732">Signal</keyword>
<dbReference type="InterPro" id="IPR007541">
    <property type="entry name" value="Uncharacterised_BSP"/>
</dbReference>
<protein>
    <submittedName>
        <fullName evidence="2">Uncharacterized protein</fullName>
    </submittedName>
</protein>
<comment type="caution">
    <text evidence="2">The sequence shown here is derived from an EMBL/GenBank/DDBJ whole genome shotgun (WGS) entry which is preliminary data.</text>
</comment>
<evidence type="ECO:0000313" key="3">
    <source>
        <dbReference type="Proteomes" id="UP000197138"/>
    </source>
</evidence>
<dbReference type="PANTHER" id="PTHR33321">
    <property type="match status" value="1"/>
</dbReference>
<reference evidence="3" key="1">
    <citation type="journal article" date="2017" name="Plant J.">
        <title>The pomegranate (Punica granatum L.) genome and the genomics of punicalagin biosynthesis.</title>
        <authorList>
            <person name="Qin G."/>
            <person name="Xu C."/>
            <person name="Ming R."/>
            <person name="Tang H."/>
            <person name="Guyot R."/>
            <person name="Kramer E.M."/>
            <person name="Hu Y."/>
            <person name="Yi X."/>
            <person name="Qi Y."/>
            <person name="Xu X."/>
            <person name="Gao Z."/>
            <person name="Pan H."/>
            <person name="Jian J."/>
            <person name="Tian Y."/>
            <person name="Yue Z."/>
            <person name="Xu Y."/>
        </authorList>
    </citation>
    <scope>NUCLEOTIDE SEQUENCE [LARGE SCALE GENOMIC DNA]</scope>
    <source>
        <strain evidence="3">cv. Dabenzi</strain>
    </source>
</reference>
<dbReference type="AlphaFoldDB" id="A0A218X3A3"/>
<evidence type="ECO:0000313" key="2">
    <source>
        <dbReference type="EMBL" id="OWM79189.1"/>
    </source>
</evidence>
<dbReference type="PANTHER" id="PTHR33321:SF21">
    <property type="entry name" value="BASIC SECRETORY PROTEASE"/>
    <property type="match status" value="1"/>
</dbReference>